<reference evidence="3" key="2">
    <citation type="submission" date="2022-01" db="EMBL/GenBank/DDBJ databases">
        <authorList>
            <person name="Yamashiro T."/>
            <person name="Shiraishi A."/>
            <person name="Satake H."/>
            <person name="Nakayama K."/>
        </authorList>
    </citation>
    <scope>NUCLEOTIDE SEQUENCE</scope>
</reference>
<dbReference type="Pfam" id="PF22936">
    <property type="entry name" value="Pol_BBD"/>
    <property type="match status" value="1"/>
</dbReference>
<gene>
    <name evidence="3" type="ORF">Tco_0654366</name>
</gene>
<accession>A0ABQ4X304</accession>
<evidence type="ECO:0000256" key="1">
    <source>
        <dbReference type="SAM" id="MobiDB-lite"/>
    </source>
</evidence>
<feature type="region of interest" description="Disordered" evidence="1">
    <location>
        <begin position="241"/>
        <end position="310"/>
    </location>
</feature>
<evidence type="ECO:0000313" key="3">
    <source>
        <dbReference type="EMBL" id="GJS59582.1"/>
    </source>
</evidence>
<dbReference type="EMBL" id="BQNB010009159">
    <property type="protein sequence ID" value="GJS59582.1"/>
    <property type="molecule type" value="Genomic_DNA"/>
</dbReference>
<evidence type="ECO:0000259" key="2">
    <source>
        <dbReference type="Pfam" id="PF22936"/>
    </source>
</evidence>
<dbReference type="InterPro" id="IPR054722">
    <property type="entry name" value="PolX-like_BBD"/>
</dbReference>
<comment type="caution">
    <text evidence="3">The sequence shown here is derived from an EMBL/GenBank/DDBJ whole genome shotgun (WGS) entry which is preliminary data.</text>
</comment>
<sequence length="493" mass="56401">MEAVVQQCFVDKQCFEIHKKELFLKNDRLLHQIMSQDVMIRVMNSIAVFNDVNLEMQSSEFYVKCLDLDAELLNKENAYNDLSKSYSQLEKHCISLELTMQLNQEIFQNDTSTKDTTICKSKEHIKSMRENTKEKNVKQEMDEIETINIELEHKHCDSLIAQLNSKSMENADLKGQIQEKVFVTTSLQNELRRLKERIGYAHEDYLKKTIENTDTIRGLVERARKQNPSEPLLDSACKFTKHESSKTPDSNTPVLPSIGLKNYTSASRSQPTGNKKNDRISQTPSSNMQNKVEVQRRRVKSKSNKKNRVKDPICDANVKHTMLNANSELICVKCETQNPEIQVYSRRPKQKKSVGLSKKAKIVESKIANNSEPNHLWGSNDTNVSFSSSRVNDRLSRLFYVTVQFGNDQIAKIMGHGDYQLGNVTISRVYYVEGLGHNLISVGQFCDADLEVALRKNTCFIRNLEGVDLLSESRDTNLYTISLDDMLKTSPIL</sequence>
<feature type="domain" description="Retrovirus-related Pol polyprotein from transposon TNT 1-94-like beta-barrel" evidence="2">
    <location>
        <begin position="401"/>
        <end position="447"/>
    </location>
</feature>
<feature type="compositionally biased region" description="Basic residues" evidence="1">
    <location>
        <begin position="297"/>
        <end position="308"/>
    </location>
</feature>
<proteinExistence type="predicted"/>
<keyword evidence="4" id="KW-1185">Reference proteome</keyword>
<organism evidence="3 4">
    <name type="scientific">Tanacetum coccineum</name>
    <dbReference type="NCBI Taxonomy" id="301880"/>
    <lineage>
        <taxon>Eukaryota</taxon>
        <taxon>Viridiplantae</taxon>
        <taxon>Streptophyta</taxon>
        <taxon>Embryophyta</taxon>
        <taxon>Tracheophyta</taxon>
        <taxon>Spermatophyta</taxon>
        <taxon>Magnoliopsida</taxon>
        <taxon>eudicotyledons</taxon>
        <taxon>Gunneridae</taxon>
        <taxon>Pentapetalae</taxon>
        <taxon>asterids</taxon>
        <taxon>campanulids</taxon>
        <taxon>Asterales</taxon>
        <taxon>Asteraceae</taxon>
        <taxon>Asteroideae</taxon>
        <taxon>Anthemideae</taxon>
        <taxon>Anthemidinae</taxon>
        <taxon>Tanacetum</taxon>
    </lineage>
</organism>
<feature type="compositionally biased region" description="Polar residues" evidence="1">
    <location>
        <begin position="262"/>
        <end position="292"/>
    </location>
</feature>
<name>A0ABQ4X304_9ASTR</name>
<evidence type="ECO:0000313" key="4">
    <source>
        <dbReference type="Proteomes" id="UP001151760"/>
    </source>
</evidence>
<reference evidence="3" key="1">
    <citation type="journal article" date="2022" name="Int. J. Mol. Sci.">
        <title>Draft Genome of Tanacetum Coccineum: Genomic Comparison of Closely Related Tanacetum-Family Plants.</title>
        <authorList>
            <person name="Yamashiro T."/>
            <person name="Shiraishi A."/>
            <person name="Nakayama K."/>
            <person name="Satake H."/>
        </authorList>
    </citation>
    <scope>NUCLEOTIDE SEQUENCE</scope>
</reference>
<dbReference type="Proteomes" id="UP001151760">
    <property type="component" value="Unassembled WGS sequence"/>
</dbReference>
<protein>
    <recommendedName>
        <fullName evidence="2">Retrovirus-related Pol polyprotein from transposon TNT 1-94-like beta-barrel domain-containing protein</fullName>
    </recommendedName>
</protein>